<dbReference type="PANTHER" id="PTHR30068">
    <property type="entry name" value="URONATE ISOMERASE"/>
    <property type="match status" value="1"/>
</dbReference>
<dbReference type="InterPro" id="IPR032466">
    <property type="entry name" value="Metal_Hydrolase"/>
</dbReference>
<comment type="caution">
    <text evidence="8">The sequence shown here is derived from an EMBL/GenBank/DDBJ whole genome shotgun (WGS) entry which is preliminary data.</text>
</comment>
<dbReference type="SUPFAM" id="SSF51556">
    <property type="entry name" value="Metallo-dependent hydrolases"/>
    <property type="match status" value="1"/>
</dbReference>
<dbReference type="Proteomes" id="UP001500298">
    <property type="component" value="Unassembled WGS sequence"/>
</dbReference>
<proteinExistence type="inferred from homology"/>
<gene>
    <name evidence="7 8" type="primary">uxaC</name>
    <name evidence="8" type="ORF">GCM10023331_06860</name>
</gene>
<dbReference type="GO" id="GO:0016853">
    <property type="term" value="F:isomerase activity"/>
    <property type="evidence" value="ECO:0007669"/>
    <property type="project" value="UniProtKB-KW"/>
</dbReference>
<evidence type="ECO:0000313" key="8">
    <source>
        <dbReference type="EMBL" id="GAA4825054.1"/>
    </source>
</evidence>
<dbReference type="InterPro" id="IPR003766">
    <property type="entry name" value="Uronate_isomerase"/>
</dbReference>
<dbReference type="Gene3D" id="3.20.20.140">
    <property type="entry name" value="Metal-dependent hydrolases"/>
    <property type="match status" value="1"/>
</dbReference>
<evidence type="ECO:0000256" key="2">
    <source>
        <dbReference type="ARBA" id="ARBA00004892"/>
    </source>
</evidence>
<dbReference type="RefSeq" id="WP_345369212.1">
    <property type="nucleotide sequence ID" value="NZ_BAABJX010000015.1"/>
</dbReference>
<comment type="similarity">
    <text evidence="3 7">Belongs to the metallo-dependent hydrolases superfamily. Uronate isomerase family.</text>
</comment>
<dbReference type="NCBIfam" id="NF002794">
    <property type="entry name" value="PRK02925.1"/>
    <property type="match status" value="1"/>
</dbReference>
<dbReference type="EMBL" id="BAABJX010000015">
    <property type="protein sequence ID" value="GAA4825054.1"/>
    <property type="molecule type" value="Genomic_DNA"/>
</dbReference>
<name>A0ABP9D2T1_9BACT</name>
<comment type="catalytic activity">
    <reaction evidence="7">
        <text>aldehydo-D-galacturonate = keto-D-tagaturonate</text>
        <dbReference type="Rhea" id="RHEA:27702"/>
        <dbReference type="ChEBI" id="CHEBI:12952"/>
        <dbReference type="ChEBI" id="CHEBI:17886"/>
    </reaction>
</comment>
<evidence type="ECO:0000256" key="3">
    <source>
        <dbReference type="ARBA" id="ARBA00008397"/>
    </source>
</evidence>
<dbReference type="Gene3D" id="1.10.2020.10">
    <property type="entry name" value="uronate isomerase, domain 2, chain A"/>
    <property type="match status" value="1"/>
</dbReference>
<comment type="pathway">
    <text evidence="2 7">Carbohydrate metabolism; pentose and glucuronate interconversion.</text>
</comment>
<protein>
    <recommendedName>
        <fullName evidence="5 7">Uronate isomerase</fullName>
        <ecNumber evidence="4 7">5.3.1.12</ecNumber>
    </recommendedName>
    <alternativeName>
        <fullName evidence="7">Glucuronate isomerase</fullName>
    </alternativeName>
    <alternativeName>
        <fullName evidence="7">Uronic isomerase</fullName>
    </alternativeName>
</protein>
<evidence type="ECO:0000256" key="1">
    <source>
        <dbReference type="ARBA" id="ARBA00001165"/>
    </source>
</evidence>
<accession>A0ABP9D2T1</accession>
<keyword evidence="9" id="KW-1185">Reference proteome</keyword>
<reference evidence="9" key="1">
    <citation type="journal article" date="2019" name="Int. J. Syst. Evol. Microbiol.">
        <title>The Global Catalogue of Microorganisms (GCM) 10K type strain sequencing project: providing services to taxonomists for standard genome sequencing and annotation.</title>
        <authorList>
            <consortium name="The Broad Institute Genomics Platform"/>
            <consortium name="The Broad Institute Genome Sequencing Center for Infectious Disease"/>
            <person name="Wu L."/>
            <person name="Ma J."/>
        </authorList>
    </citation>
    <scope>NUCLEOTIDE SEQUENCE [LARGE SCALE GENOMIC DNA]</scope>
    <source>
        <strain evidence="9">JCM 18326</strain>
    </source>
</reference>
<evidence type="ECO:0000313" key="9">
    <source>
        <dbReference type="Proteomes" id="UP001500298"/>
    </source>
</evidence>
<dbReference type="HAMAP" id="MF_00675">
    <property type="entry name" value="UxaC"/>
    <property type="match status" value="1"/>
</dbReference>
<keyword evidence="6 7" id="KW-0413">Isomerase</keyword>
<dbReference type="EC" id="5.3.1.12" evidence="4 7"/>
<evidence type="ECO:0000256" key="7">
    <source>
        <dbReference type="HAMAP-Rule" id="MF_00675"/>
    </source>
</evidence>
<evidence type="ECO:0000256" key="6">
    <source>
        <dbReference type="ARBA" id="ARBA00023235"/>
    </source>
</evidence>
<evidence type="ECO:0000256" key="5">
    <source>
        <dbReference type="ARBA" id="ARBA00020555"/>
    </source>
</evidence>
<dbReference type="Pfam" id="PF02614">
    <property type="entry name" value="UxaC"/>
    <property type="match status" value="1"/>
</dbReference>
<dbReference type="PANTHER" id="PTHR30068:SF4">
    <property type="entry name" value="URONATE ISOMERASE"/>
    <property type="match status" value="1"/>
</dbReference>
<evidence type="ECO:0000256" key="4">
    <source>
        <dbReference type="ARBA" id="ARBA00012546"/>
    </source>
</evidence>
<comment type="catalytic activity">
    <reaction evidence="1 7">
        <text>D-glucuronate = D-fructuronate</text>
        <dbReference type="Rhea" id="RHEA:13049"/>
        <dbReference type="ChEBI" id="CHEBI:58720"/>
        <dbReference type="ChEBI" id="CHEBI:59863"/>
        <dbReference type="EC" id="5.3.1.12"/>
    </reaction>
</comment>
<sequence>MNFIIHDDFMLQTATARRLYHEYAKDLPIIDYHCHLSPQELAEDGNFTNLTKVWLEGDHYKWRAMRANGIKENYITGGASDTEKFNHWAKTVPYTLRNPLFHWTHLELKRYFDVEEYLTPDSAAKIYAACNERLLLPEYSARKLPLRMGVEMIGTTDDPLDDLAAHAQLREEGYEVQVLPTFRPDNLLKIEQTDFFQSYVRRLEEVSDYAITTIGDLWTAMERRIDYFHKMGCRLSDHGLPHLYGEEVEEHEADRIFQKVYQQGKNCEDSEAHKFKAFLLECLGKAYHQRGWTQQFHLGPIRDNNTRLLQQAGGDCGVDSIGDFPQALAMTKFFDKLDRENRLAKTIIYNLNPADNEVFATMIGNFQDGEIAGKIQWGSGWWFLDQKGGMERQLNTLSQMGLLSRFVGMLTDSRSFLSYPRHEYFRRTLCNLLGKDIDEGLLPNDLNWIGGMVKDICYYNAKNYFDFSSALTAQTQGGFVHNV</sequence>
<organism evidence="8 9">
    <name type="scientific">Algivirga pacifica</name>
    <dbReference type="NCBI Taxonomy" id="1162670"/>
    <lineage>
        <taxon>Bacteria</taxon>
        <taxon>Pseudomonadati</taxon>
        <taxon>Bacteroidota</taxon>
        <taxon>Cytophagia</taxon>
        <taxon>Cytophagales</taxon>
        <taxon>Flammeovirgaceae</taxon>
        <taxon>Algivirga</taxon>
    </lineage>
</organism>